<sequence>MNVNHRVGGLEVGVTNREQAWRVNHRAGGLEDARPLSGKRLQKISPRRKPATGTTFPFPRATSIKLHRSFGATLLPGCQTCLPARVLPDSRRIFQLTGKRIVKGPLSVFICGRIDEFSLVGTIIPFCSGIAAIPCLPAEIKSSLRGAPNRIAGALTGGRQMRFFSGNSRFPAGTEAPSDLAVHSVLEAHRRDCPKIPFSTLLKKPAMKSLLSIAPLVFLAGSMRKSALADFTCAAF</sequence>
<keyword evidence="2" id="KW-1185">Reference proteome</keyword>
<evidence type="ECO:0000313" key="2">
    <source>
        <dbReference type="Proteomes" id="UP000003973"/>
    </source>
</evidence>
<organism evidence="1 2">
    <name type="scientific">Oxalobacter paraformigenes</name>
    <dbReference type="NCBI Taxonomy" id="556268"/>
    <lineage>
        <taxon>Bacteria</taxon>
        <taxon>Pseudomonadati</taxon>
        <taxon>Pseudomonadota</taxon>
        <taxon>Betaproteobacteria</taxon>
        <taxon>Burkholderiales</taxon>
        <taxon>Oxalobacteraceae</taxon>
        <taxon>Oxalobacter</taxon>
    </lineage>
</organism>
<dbReference type="EMBL" id="ACDP02000007">
    <property type="protein sequence ID" value="EEO28022.2"/>
    <property type="molecule type" value="Genomic_DNA"/>
</dbReference>
<evidence type="ECO:0000313" key="1">
    <source>
        <dbReference type="EMBL" id="EEO28022.2"/>
    </source>
</evidence>
<reference evidence="1" key="1">
    <citation type="submission" date="2011-10" db="EMBL/GenBank/DDBJ databases">
        <title>The Genome Sequence of Oxalobacter formigenes HOxBLS.</title>
        <authorList>
            <consortium name="The Broad Institute Genome Sequencing Platform"/>
            <person name="Earl A."/>
            <person name="Ward D."/>
            <person name="Feldgarden M."/>
            <person name="Gevers D."/>
            <person name="Allison M.J."/>
            <person name="Humphrey S."/>
            <person name="Young S.K."/>
            <person name="Zeng Q."/>
            <person name="Gargeya S."/>
            <person name="Fitzgerald M."/>
            <person name="Haas B."/>
            <person name="Abouelleil A."/>
            <person name="Alvarado L."/>
            <person name="Arachchi H.M."/>
            <person name="Berlin A."/>
            <person name="Brown A."/>
            <person name="Chapman S.B."/>
            <person name="Chen Z."/>
            <person name="Dunbar C."/>
            <person name="Freedman E."/>
            <person name="Gearin G."/>
            <person name="Goldberg J."/>
            <person name="Griggs A."/>
            <person name="Gujja S."/>
            <person name="Heiman D."/>
            <person name="Howarth C."/>
            <person name="Larson L."/>
            <person name="Lui A."/>
            <person name="MacDonald P.J.P."/>
            <person name="Montmayeur A."/>
            <person name="Murphy C."/>
            <person name="Neiman D."/>
            <person name="Pearson M."/>
            <person name="Priest M."/>
            <person name="Roberts A."/>
            <person name="Saif S."/>
            <person name="Shea T."/>
            <person name="Shenoy N."/>
            <person name="Sisk P."/>
            <person name="Stolte C."/>
            <person name="Sykes S."/>
            <person name="Wortman J."/>
            <person name="Nusbaum C."/>
            <person name="Birren B."/>
        </authorList>
    </citation>
    <scope>NUCLEOTIDE SEQUENCE [LARGE SCALE GENOMIC DNA]</scope>
    <source>
        <strain evidence="1">HOxBLS</strain>
    </source>
</reference>
<protein>
    <submittedName>
        <fullName evidence="1">Uncharacterized protein</fullName>
    </submittedName>
</protein>
<dbReference type="AntiFam" id="ANF00050">
    <property type="entry name" value="Translation of CRISPR YPEST repeat 1"/>
</dbReference>
<accession>C3X486</accession>
<name>C3X486_9BURK</name>
<proteinExistence type="predicted"/>
<dbReference type="AlphaFoldDB" id="C3X486"/>
<comment type="caution">
    <text evidence="1">The sequence shown here is derived from an EMBL/GenBank/DDBJ whole genome shotgun (WGS) entry which is preliminary data.</text>
</comment>
<dbReference type="Proteomes" id="UP000003973">
    <property type="component" value="Unassembled WGS sequence"/>
</dbReference>
<dbReference type="HOGENOM" id="CLU_1174493_0_0_4"/>
<gene>
    <name evidence="1" type="ORF">OFAG_01175</name>
</gene>